<evidence type="ECO:0000256" key="1">
    <source>
        <dbReference type="SAM" id="Phobius"/>
    </source>
</evidence>
<sequence length="737" mass="78587">MNLRNVLWIWQREIRDQFRDRRTLFMVAVLPVLMYPLLGTSMFQLAQFMRQTTGKVAIYGADELRDVEGLPALVDGDRFAADLFIDPEERGRLKVEERSAPAGERLAMAEAAVAGGEIDAAICFPDDFAEGVERSREAETTDAAAVAPPQPAVRFNSSRESSQLAGLRVTSLLRRWSDAVVAGNLRARNVPIAATQPFSVDQVDVAPKESRNAQLWAKLLPFIVFLWALTGAFYPAIDLCAGEKERGTLETLLASPARRSEIVGGKLLTVMTFSIFTALLNLASLALTAKVLMGQLAGMAGLGAAFAPPPVSAMLWLVVAVLPMSALFSALSLACAAYARSTKEGQYYFMPLFLAATPLMLMPTAPGVELNLGNSLVPVMGLVLLLRATIEGQVAQAALYLAPVIAVTAVCCWLAMRWAVSQFNQESVLFRESERFSPKAQLAAMVRRRGETPSAAAAMACVAGIFLLRSLLTPLMPAPIQGESGFGYLAVLTILSQLQILAPALAVAWLLTRDPLRSLLLKGPVRGRDIAVAALAALCLIPLSERLKTGIQGLYPLPEGVEAQLGEVSRWITDSPSIALTVLLLAVLPAVCEELAFRGVVLSGLRKSLGDLGGVLMTAVFFGAAHTVLQQSLAAAPVGFLLGLIAVRTGSLIPCVVFHAVYNALQLVSALNAEAIRNVAASWGVHDMVFIEMPAEQLGYATPFAILGGVAAAGLIWALGSHDRGKPQVAARLGTAS</sequence>
<keyword evidence="4" id="KW-1185">Reference proteome</keyword>
<feature type="transmembrane region" description="Helical" evidence="1">
    <location>
        <begin position="698"/>
        <end position="719"/>
    </location>
</feature>
<feature type="transmembrane region" description="Helical" evidence="1">
    <location>
        <begin position="641"/>
        <end position="662"/>
    </location>
</feature>
<dbReference type="GO" id="GO:0004175">
    <property type="term" value="F:endopeptidase activity"/>
    <property type="evidence" value="ECO:0007669"/>
    <property type="project" value="UniProtKB-ARBA"/>
</dbReference>
<dbReference type="PANTHER" id="PTHR43471">
    <property type="entry name" value="ABC TRANSPORTER PERMEASE"/>
    <property type="match status" value="1"/>
</dbReference>
<feature type="domain" description="CAAX prenyl protease 2/Lysostaphin resistance protein A-like" evidence="2">
    <location>
        <begin position="577"/>
        <end position="665"/>
    </location>
</feature>
<dbReference type="Pfam" id="PF02517">
    <property type="entry name" value="Rce1-like"/>
    <property type="match status" value="1"/>
</dbReference>
<reference evidence="3 4" key="1">
    <citation type="submission" date="2019-02" db="EMBL/GenBank/DDBJ databases">
        <title>Deep-cultivation of Planctomycetes and their phenomic and genomic characterization uncovers novel biology.</title>
        <authorList>
            <person name="Wiegand S."/>
            <person name="Jogler M."/>
            <person name="Boedeker C."/>
            <person name="Pinto D."/>
            <person name="Vollmers J."/>
            <person name="Rivas-Marin E."/>
            <person name="Kohn T."/>
            <person name="Peeters S.H."/>
            <person name="Heuer A."/>
            <person name="Rast P."/>
            <person name="Oberbeckmann S."/>
            <person name="Bunk B."/>
            <person name="Jeske O."/>
            <person name="Meyerdierks A."/>
            <person name="Storesund J.E."/>
            <person name="Kallscheuer N."/>
            <person name="Luecker S."/>
            <person name="Lage O.M."/>
            <person name="Pohl T."/>
            <person name="Merkel B.J."/>
            <person name="Hornburger P."/>
            <person name="Mueller R.-W."/>
            <person name="Bruemmer F."/>
            <person name="Labrenz M."/>
            <person name="Spormann A.M."/>
            <person name="Op den Camp H."/>
            <person name="Overmann J."/>
            <person name="Amann R."/>
            <person name="Jetten M.S.M."/>
            <person name="Mascher T."/>
            <person name="Medema M.H."/>
            <person name="Devos D.P."/>
            <person name="Kaster A.-K."/>
            <person name="Ovreas L."/>
            <person name="Rohde M."/>
            <person name="Galperin M.Y."/>
            <person name="Jogler C."/>
        </authorList>
    </citation>
    <scope>NUCLEOTIDE SEQUENCE [LARGE SCALE GENOMIC DNA]</scope>
    <source>
        <strain evidence="3 4">Spa11</strain>
    </source>
</reference>
<dbReference type="Pfam" id="PF12679">
    <property type="entry name" value="ABC2_membrane_2"/>
    <property type="match status" value="1"/>
</dbReference>
<dbReference type="KEGG" id="bmei:Spa11_27960"/>
<evidence type="ECO:0000313" key="4">
    <source>
        <dbReference type="Proteomes" id="UP000316426"/>
    </source>
</evidence>
<dbReference type="GO" id="GO:0140359">
    <property type="term" value="F:ABC-type transporter activity"/>
    <property type="evidence" value="ECO:0007669"/>
    <property type="project" value="InterPro"/>
</dbReference>
<dbReference type="Proteomes" id="UP000316426">
    <property type="component" value="Chromosome"/>
</dbReference>
<keyword evidence="1" id="KW-0472">Membrane</keyword>
<keyword evidence="1" id="KW-1133">Transmembrane helix</keyword>
<dbReference type="NCBIfam" id="NF041647">
    <property type="entry name" value="ABC_perm_CPBP"/>
    <property type="match status" value="1"/>
</dbReference>
<name>A0A518K9X8_9BACT</name>
<keyword evidence="1" id="KW-0812">Transmembrane</keyword>
<gene>
    <name evidence="3" type="ORF">Spa11_27960</name>
</gene>
<proteinExistence type="predicted"/>
<dbReference type="GO" id="GO:0080120">
    <property type="term" value="P:CAAX-box protein maturation"/>
    <property type="evidence" value="ECO:0007669"/>
    <property type="project" value="UniProtKB-ARBA"/>
</dbReference>
<dbReference type="GO" id="GO:0005886">
    <property type="term" value="C:plasma membrane"/>
    <property type="evidence" value="ECO:0007669"/>
    <property type="project" value="UniProtKB-SubCell"/>
</dbReference>
<feature type="transmembrane region" description="Helical" evidence="1">
    <location>
        <begin position="313"/>
        <end position="335"/>
    </location>
</feature>
<dbReference type="AlphaFoldDB" id="A0A518K9X8"/>
<dbReference type="InterPro" id="IPR003675">
    <property type="entry name" value="Rce1/LyrA-like_dom"/>
</dbReference>
<dbReference type="PANTHER" id="PTHR43471:SF3">
    <property type="entry name" value="ABC TRANSPORTER PERMEASE PROTEIN NATB"/>
    <property type="match status" value="1"/>
</dbReference>
<feature type="transmembrane region" description="Helical" evidence="1">
    <location>
        <begin position="397"/>
        <end position="420"/>
    </location>
</feature>
<feature type="transmembrane region" description="Helical" evidence="1">
    <location>
        <begin position="215"/>
        <end position="237"/>
    </location>
</feature>
<feature type="transmembrane region" description="Helical" evidence="1">
    <location>
        <begin position="455"/>
        <end position="476"/>
    </location>
</feature>
<feature type="transmembrane region" description="Helical" evidence="1">
    <location>
        <begin position="488"/>
        <end position="510"/>
    </location>
</feature>
<dbReference type="RefSeq" id="WP_145113129.1">
    <property type="nucleotide sequence ID" value="NZ_CP036349.1"/>
</dbReference>
<evidence type="ECO:0000259" key="2">
    <source>
        <dbReference type="Pfam" id="PF02517"/>
    </source>
</evidence>
<dbReference type="EMBL" id="CP036349">
    <property type="protein sequence ID" value="QDV74590.1"/>
    <property type="molecule type" value="Genomic_DNA"/>
</dbReference>
<feature type="transmembrane region" description="Helical" evidence="1">
    <location>
        <begin position="24"/>
        <end position="46"/>
    </location>
</feature>
<protein>
    <submittedName>
        <fullName evidence="3">ABC-2 family transporter protein</fullName>
    </submittedName>
</protein>
<feature type="transmembrane region" description="Helical" evidence="1">
    <location>
        <begin position="609"/>
        <end position="629"/>
    </location>
</feature>
<feature type="transmembrane region" description="Helical" evidence="1">
    <location>
        <begin position="578"/>
        <end position="597"/>
    </location>
</feature>
<evidence type="ECO:0000313" key="3">
    <source>
        <dbReference type="EMBL" id="QDV74590.1"/>
    </source>
</evidence>
<feature type="transmembrane region" description="Helical" evidence="1">
    <location>
        <begin position="347"/>
        <end position="366"/>
    </location>
</feature>
<organism evidence="3 4">
    <name type="scientific">Botrimarina mediterranea</name>
    <dbReference type="NCBI Taxonomy" id="2528022"/>
    <lineage>
        <taxon>Bacteria</taxon>
        <taxon>Pseudomonadati</taxon>
        <taxon>Planctomycetota</taxon>
        <taxon>Planctomycetia</taxon>
        <taxon>Pirellulales</taxon>
        <taxon>Lacipirellulaceae</taxon>
        <taxon>Botrimarina</taxon>
    </lineage>
</organism>
<accession>A0A518K9X8</accession>
<feature type="transmembrane region" description="Helical" evidence="1">
    <location>
        <begin position="267"/>
        <end position="293"/>
    </location>
</feature>